<sequence length="79" mass="8492">MLFSGARSAGLKRICSTVCVTLLRRMTGATCRWCLSSSMYSASSGYEHNRSKACASASRNRSAARKPSTSTVSAPWPLN</sequence>
<accession>A0A2M4B747</accession>
<reference evidence="2" key="1">
    <citation type="submission" date="2018-01" db="EMBL/GenBank/DDBJ databases">
        <title>An insight into the sialome of Amazonian anophelines.</title>
        <authorList>
            <person name="Ribeiro J.M."/>
            <person name="Scarpassa V."/>
            <person name="Calvo E."/>
        </authorList>
    </citation>
    <scope>NUCLEOTIDE SEQUENCE</scope>
    <source>
        <tissue evidence="2">Salivary glands</tissue>
    </source>
</reference>
<organism evidence="2">
    <name type="scientific">Anopheles triannulatus</name>
    <dbReference type="NCBI Taxonomy" id="58253"/>
    <lineage>
        <taxon>Eukaryota</taxon>
        <taxon>Metazoa</taxon>
        <taxon>Ecdysozoa</taxon>
        <taxon>Arthropoda</taxon>
        <taxon>Hexapoda</taxon>
        <taxon>Insecta</taxon>
        <taxon>Pterygota</taxon>
        <taxon>Neoptera</taxon>
        <taxon>Endopterygota</taxon>
        <taxon>Diptera</taxon>
        <taxon>Nematocera</taxon>
        <taxon>Culicoidea</taxon>
        <taxon>Culicidae</taxon>
        <taxon>Anophelinae</taxon>
        <taxon>Anopheles</taxon>
    </lineage>
</organism>
<proteinExistence type="predicted"/>
<evidence type="ECO:0000313" key="2">
    <source>
        <dbReference type="EMBL" id="MBW48873.1"/>
    </source>
</evidence>
<name>A0A2M4B747_9DIPT</name>
<feature type="region of interest" description="Disordered" evidence="1">
    <location>
        <begin position="57"/>
        <end position="79"/>
    </location>
</feature>
<dbReference type="EMBL" id="GGFK01015552">
    <property type="protein sequence ID" value="MBW48873.1"/>
    <property type="molecule type" value="Transcribed_RNA"/>
</dbReference>
<evidence type="ECO:0000256" key="1">
    <source>
        <dbReference type="SAM" id="MobiDB-lite"/>
    </source>
</evidence>
<protein>
    <submittedName>
        <fullName evidence="2">Putative secreted protein</fullName>
    </submittedName>
</protein>
<dbReference type="AlphaFoldDB" id="A0A2M4B747"/>